<dbReference type="EMBL" id="QXML01000011">
    <property type="protein sequence ID" value="RIW12897.1"/>
    <property type="molecule type" value="Genomic_DNA"/>
</dbReference>
<protein>
    <submittedName>
        <fullName evidence="1">Uncharacterized protein</fullName>
    </submittedName>
</protein>
<reference evidence="1 2" key="1">
    <citation type="submission" date="2018-09" db="EMBL/GenBank/DDBJ databases">
        <authorList>
            <person name="Wang X."/>
            <person name="Du Z."/>
        </authorList>
    </citation>
    <scope>NUCLEOTIDE SEQUENCE [LARGE SCALE GENOMIC DNA]</scope>
    <source>
        <strain evidence="1 2">N3</strain>
    </source>
</reference>
<name>A0A418PMV1_9BACT</name>
<sequence>MPWLKQLSQLTGVARNTVKSYLRRFIETGLTYRDVELLSDEALSELILGPPAPQQRSKRQEILSARLSTLSKELRRKGMTQQRH</sequence>
<accession>A0A418PMV1</accession>
<proteinExistence type="predicted"/>
<keyword evidence="2" id="KW-1185">Reference proteome</keyword>
<evidence type="ECO:0000313" key="1">
    <source>
        <dbReference type="EMBL" id="RIW12897.1"/>
    </source>
</evidence>
<dbReference type="Proteomes" id="UP000283522">
    <property type="component" value="Unassembled WGS sequence"/>
</dbReference>
<organism evidence="1 2">
    <name type="scientific">Algoriphagus lacus</name>
    <dbReference type="NCBI Taxonomy" id="2056311"/>
    <lineage>
        <taxon>Bacteria</taxon>
        <taxon>Pseudomonadati</taxon>
        <taxon>Bacteroidota</taxon>
        <taxon>Cytophagia</taxon>
        <taxon>Cytophagales</taxon>
        <taxon>Cyclobacteriaceae</taxon>
        <taxon>Algoriphagus</taxon>
    </lineage>
</organism>
<dbReference type="AlphaFoldDB" id="A0A418PMV1"/>
<evidence type="ECO:0000313" key="2">
    <source>
        <dbReference type="Proteomes" id="UP000283522"/>
    </source>
</evidence>
<gene>
    <name evidence="1" type="ORF">D0X99_17515</name>
</gene>
<comment type="caution">
    <text evidence="1">The sequence shown here is derived from an EMBL/GenBank/DDBJ whole genome shotgun (WGS) entry which is preliminary data.</text>
</comment>